<gene>
    <name evidence="1" type="ORF">MKK02DRAFT_29276</name>
</gene>
<organism evidence="1 2">
    <name type="scientific">Dioszegia hungarica</name>
    <dbReference type="NCBI Taxonomy" id="4972"/>
    <lineage>
        <taxon>Eukaryota</taxon>
        <taxon>Fungi</taxon>
        <taxon>Dikarya</taxon>
        <taxon>Basidiomycota</taxon>
        <taxon>Agaricomycotina</taxon>
        <taxon>Tremellomycetes</taxon>
        <taxon>Tremellales</taxon>
        <taxon>Bulleribasidiaceae</taxon>
        <taxon>Dioszegia</taxon>
    </lineage>
</organism>
<protein>
    <submittedName>
        <fullName evidence="1">Uncharacterized protein</fullName>
    </submittedName>
</protein>
<proteinExistence type="predicted"/>
<dbReference type="RefSeq" id="XP_052948936.1">
    <property type="nucleotide sequence ID" value="XM_053087771.1"/>
</dbReference>
<evidence type="ECO:0000313" key="1">
    <source>
        <dbReference type="EMBL" id="KAI9639159.1"/>
    </source>
</evidence>
<name>A0AA38HHD1_9TREE</name>
<reference evidence="1" key="1">
    <citation type="journal article" date="2022" name="G3 (Bethesda)">
        <title>High quality genome of the basidiomycete yeast Dioszegia hungarica PDD-24b-2 isolated from cloud water.</title>
        <authorList>
            <person name="Jarrige D."/>
            <person name="Haridas S."/>
            <person name="Bleykasten-Grosshans C."/>
            <person name="Joly M."/>
            <person name="Nadalig T."/>
            <person name="Sancelme M."/>
            <person name="Vuilleumier S."/>
            <person name="Grigoriev I.V."/>
            <person name="Amato P."/>
            <person name="Bringel F."/>
        </authorList>
    </citation>
    <scope>NUCLEOTIDE SEQUENCE</scope>
    <source>
        <strain evidence="1">PDD-24b-2</strain>
    </source>
</reference>
<accession>A0AA38HHD1</accession>
<dbReference type="GeneID" id="77726976"/>
<dbReference type="Proteomes" id="UP001164286">
    <property type="component" value="Unassembled WGS sequence"/>
</dbReference>
<evidence type="ECO:0000313" key="2">
    <source>
        <dbReference type="Proteomes" id="UP001164286"/>
    </source>
</evidence>
<dbReference type="EMBL" id="JAKWFO010000001">
    <property type="protein sequence ID" value="KAI9639159.1"/>
    <property type="molecule type" value="Genomic_DNA"/>
</dbReference>
<comment type="caution">
    <text evidence="1">The sequence shown here is derived from an EMBL/GenBank/DDBJ whole genome shotgun (WGS) entry which is preliminary data.</text>
</comment>
<sequence length="2270" mass="247894">MIESETSRSAVTLPPEIWAVVITHLRRPLPSPTGINKRSSIRQPDLCSACRVNKMFNILTAKILYRVVITDHLPSLLYGLDDPPASPGLPSKRYLLRRIHKLYLEYSSKDEPTYPSLFLNGGAFFTLVGSNPREEAEFLGAESDWLGDGLERLREMLPDSQSVSTGVFLDAQTAIHKAADRSQTPIPNQEPRLLRARINISAVAGYTDICQRVAAGPLAFAAIAALDPNPTLRRPSFTAHLGPATGTLPVVLGGYARWYLSNDTSETGPGGLQQALYELYASIALHAVDRVQTWRQLAQQVPPSQMTDPPIQVDIYLSGPLATPAIFAGLAKHVGPKTRQVFKRMGVPESQHKKDVWRFHRIEEAPTCKGCSWNPATHLHKEEASASPSQNHSTLRLSIFITFSLLSSTMMDTEISDRTVTLPPEILAVIISQLRRPLPPPTGDNERSSIRQPDLAVLMSVSKIFNDLTTPLLYRNVICDHLPSLLYGLDGPPATPDISSKRQLLGCIEELYLEYCSKDEPTYHTLLRNGGDFFLLFGATPHELAEFVGAECSWTADGIEQLRDTLPLMRVCSTGAMLDAQTDLQSAAKEAQPPIANLDQNQLRCRTPLSGLVRDAYSCQRTAGGALSFAGFSSISPTSAVDENIRAIHLDPATGSVPTVNGGISRWYLPYDSSTADPGPKWGVAVLSKAIATHAAARAWSWRSISARMPEHADADPPIWVDVYLSGSLAAPYILSGLAENVGPAIDQPFRHLGVSDSLHTKDVWQFFSLADSPPCDACSWSYEAHMKTPPAGYAGPADHTFPLSGASSESLQSASFPKCYRRSMFMSNRADHGHEEKLPLKILYMAICMPTSYVQRRRRRSSCRDCYGGGYSPYDSIQYQPPSTVYTDLDPARGMWSEAPSEVLRLEKGHLILILILQHPPPSRFLSLIMSEPELSKAPVTLPPEIWAQVIVKLQKPLPPPSGNNERRSIRQPDLAVAMRVNKTFNLLASPLLYSSVISDYLPSLLAGLNNSPAARGLSSKRKLLGRIGKLYLEELLVTGRAFFPMIEGGSMREKSELVAAESDWMAEGLERLKAVVPDLRSISTGAFLDYQRRERYDAVNIQPPIHDFENRLLKARGALSTAGGGAHLCQRVVSGPLAFSGLAVLNADPSVRPIYTAHTDIQTGTIPVVMGCQARWYLFDWADNGGSELQHGINVLSSSIAFHAVDRVMSWQAMDGGAGVCPDIPIYVNIYLPGSLASPAVLAGMAEHLGPKIRTMYARIGVPATQHTKDLWRFFRLEDAPPCTACPWKNDLELSSQMSPSFRPAIPDLPFPLACHARSSGAPGQSVRSCLPDGTYTGAFLYHSTWMHVLHLLLQQDLGVERKLMARTISLPAEVWLKVSVHLQRPTPPPTGKNERSSIRQPELAVLMRVNKILNNVAAALLYDTVITDDFLSLTYGIDLPPVAKDIPSKRDLLFGSRRLCLEYCSKDEPTYNSLLRNGGATFYLVGGDASPLMVGLNIKAETDRHAEAWRRYNVALAGMARYRPPAISTGAYLDPQSDLYWKAMRVKAPVPGLNESELQAQGGLTPRAAHAPTCQRAAFGSLTFAAFAVAKGTVPMHVAHVNLRISTVAICMGGRISWYLPFELGLPDGDDPSDPGTIDAVGQLCESVASAAVDRAHKWLRILSEHGASRLDLPTDTTIYLTGSLSTPLVLEGLAEHVGPELLKLYKIFGIPPTRHTKDIWRFCKMEEAPPCPACHWSYDTHVVHKVSVASDECATFPLHGSFTPSSRVALADHSAERSLCTGDTADSRSVWQVLARYLDLFERPVQAGRRMANSERTEGPVTLPPEIWTVVIGHLRRPLPPPTGNNERSSIRQPDLASALRVNKVSRLPCGVCCWKHVGGSGCQPLRPMRAEQSPPNGAHFYAIASPLLYSVIVCDDLPTLLYGTNVRPAASGLQSKRQLLGTTKRLALEYCSKAEPIYSTILGQGRSCWSFVGGADPRAKAEYIGAESDWLGEGMEKLKALVPKMTALSTGAYLDPQRLMRYDANRIQPPVPSLDTRQLQTRSVLSTLGGSADICQGVASGPLAFAAIARVGGEPSSDDPVFTAHLDLGLGQMPIIMGRIARWYLPFVGGDIDNISGPDPGPEQAVHRISSAVAGHAVDRMAAWQQMGGGSGAMPDPPISVHIYVSGSLAAPAVMAGMGEHLGGKIRQLYTRMGVPKTRHAKDVWKFCRIEEAPQCKSCGWNYDTYLATKSGDSAEHKKARFPLAAMNAAFQDMTQRAMRMHGNA</sequence>
<keyword evidence="2" id="KW-1185">Reference proteome</keyword>